<evidence type="ECO:0000313" key="3">
    <source>
        <dbReference type="Proteomes" id="UP000033423"/>
    </source>
</evidence>
<protein>
    <submittedName>
        <fullName evidence="2">Uncharacterized protein</fullName>
    </submittedName>
</protein>
<feature type="region of interest" description="Disordered" evidence="1">
    <location>
        <begin position="1"/>
        <end position="28"/>
    </location>
</feature>
<sequence>MTRWPSISGPSMQENFTSSPTVTRQLPHIPVPSTMIGFSDTTVGMPCGRVTSAQALIMISGPMATT</sequence>
<accession>A0A0F3GNU6</accession>
<reference evidence="2 3" key="1">
    <citation type="submission" date="2015-02" db="EMBL/GenBank/DDBJ databases">
        <title>Single-cell genomics of uncultivated deep-branching MTB reveals a conserved set of magnetosome genes.</title>
        <authorList>
            <person name="Kolinko S."/>
            <person name="Richter M."/>
            <person name="Glockner F.O."/>
            <person name="Brachmann A."/>
            <person name="Schuler D."/>
        </authorList>
    </citation>
    <scope>NUCLEOTIDE SEQUENCE [LARGE SCALE GENOMIC DNA]</scope>
    <source>
        <strain evidence="2">TM-1</strain>
    </source>
</reference>
<gene>
    <name evidence="2" type="ORF">MBAV_004251</name>
</gene>
<feature type="compositionally biased region" description="Polar residues" evidence="1">
    <location>
        <begin position="8"/>
        <end position="24"/>
    </location>
</feature>
<name>A0A0F3GNU6_9BACT</name>
<dbReference type="AlphaFoldDB" id="A0A0F3GNU6"/>
<proteinExistence type="predicted"/>
<organism evidence="2 3">
    <name type="scientific">Candidatus Magnetobacterium bavaricum</name>
    <dbReference type="NCBI Taxonomy" id="29290"/>
    <lineage>
        <taxon>Bacteria</taxon>
        <taxon>Pseudomonadati</taxon>
        <taxon>Nitrospirota</taxon>
        <taxon>Thermodesulfovibrionia</taxon>
        <taxon>Thermodesulfovibrionales</taxon>
        <taxon>Candidatus Magnetobacteriaceae</taxon>
        <taxon>Candidatus Magnetobacterium</taxon>
    </lineage>
</organism>
<evidence type="ECO:0000313" key="2">
    <source>
        <dbReference type="EMBL" id="KJU83556.1"/>
    </source>
</evidence>
<dbReference type="EMBL" id="LACI01001842">
    <property type="protein sequence ID" value="KJU83556.1"/>
    <property type="molecule type" value="Genomic_DNA"/>
</dbReference>
<evidence type="ECO:0000256" key="1">
    <source>
        <dbReference type="SAM" id="MobiDB-lite"/>
    </source>
</evidence>
<dbReference type="Proteomes" id="UP000033423">
    <property type="component" value="Unassembled WGS sequence"/>
</dbReference>
<keyword evidence="3" id="KW-1185">Reference proteome</keyword>
<comment type="caution">
    <text evidence="2">The sequence shown here is derived from an EMBL/GenBank/DDBJ whole genome shotgun (WGS) entry which is preliminary data.</text>
</comment>